<dbReference type="RefSeq" id="WP_013583422.1">
    <property type="nucleotide sequence ID" value="NC_015125.1"/>
</dbReference>
<protein>
    <submittedName>
        <fullName evidence="9">Uncharacterized membrane-associated protein</fullName>
    </submittedName>
</protein>
<feature type="domain" description="VTT" evidence="8">
    <location>
        <begin position="34"/>
        <end position="159"/>
    </location>
</feature>
<gene>
    <name evidence="9" type="ordered locus">MTES_0331</name>
</gene>
<evidence type="ECO:0000256" key="1">
    <source>
        <dbReference type="ARBA" id="ARBA00004651"/>
    </source>
</evidence>
<evidence type="ECO:0000256" key="6">
    <source>
        <dbReference type="ARBA" id="ARBA00023136"/>
    </source>
</evidence>
<dbReference type="OrthoDB" id="162303at2"/>
<evidence type="ECO:0000256" key="4">
    <source>
        <dbReference type="ARBA" id="ARBA00022692"/>
    </source>
</evidence>
<sequence>MDGIDAWLQTIAASPWALLGMAVLVFADAFLVVIPGEAAVTAFGALAVSHGTPPLAGVIVVAGAAAFAGDAGCYLVGRTVGVERWAWMRGPRVRAALDWARARLERNAAVVLFTARFVPFARLAVNLAAGAARVNPVRYLGVAALAALAWAAYQAVIGAVVAAVVPGGPVVAVIVSIVVAVGIGVGIDFVLARRAKRRAKRRADLHGGR</sequence>
<keyword evidence="5 7" id="KW-1133">Transmembrane helix</keyword>
<comment type="similarity">
    <text evidence="2 7">Belongs to the DedA family.</text>
</comment>
<dbReference type="PANTHER" id="PTHR30353:SF0">
    <property type="entry name" value="TRANSMEMBRANE PROTEIN"/>
    <property type="match status" value="1"/>
</dbReference>
<evidence type="ECO:0000259" key="8">
    <source>
        <dbReference type="Pfam" id="PF09335"/>
    </source>
</evidence>
<dbReference type="Proteomes" id="UP000008975">
    <property type="component" value="Chromosome"/>
</dbReference>
<comment type="subcellular location">
    <subcellularLocation>
        <location evidence="1 7">Cell membrane</location>
        <topology evidence="1 7">Multi-pass membrane protein</topology>
    </subcellularLocation>
</comment>
<evidence type="ECO:0000256" key="7">
    <source>
        <dbReference type="RuleBase" id="RU367016"/>
    </source>
</evidence>
<accession>E8NA61</accession>
<evidence type="ECO:0000256" key="3">
    <source>
        <dbReference type="ARBA" id="ARBA00022475"/>
    </source>
</evidence>
<proteinExistence type="inferred from homology"/>
<feature type="transmembrane region" description="Helical" evidence="7">
    <location>
        <begin position="139"/>
        <end position="164"/>
    </location>
</feature>
<dbReference type="GO" id="GO:0005886">
    <property type="term" value="C:plasma membrane"/>
    <property type="evidence" value="ECO:0007669"/>
    <property type="project" value="UniProtKB-SubCell"/>
</dbReference>
<organism evidence="9 10">
    <name type="scientific">Microbacterium testaceum (strain StLB037)</name>
    <dbReference type="NCBI Taxonomy" id="979556"/>
    <lineage>
        <taxon>Bacteria</taxon>
        <taxon>Bacillati</taxon>
        <taxon>Actinomycetota</taxon>
        <taxon>Actinomycetes</taxon>
        <taxon>Micrococcales</taxon>
        <taxon>Microbacteriaceae</taxon>
        <taxon>Microbacterium</taxon>
    </lineage>
</organism>
<evidence type="ECO:0000313" key="9">
    <source>
        <dbReference type="EMBL" id="BAJ73295.1"/>
    </source>
</evidence>
<reference evidence="9 10" key="1">
    <citation type="journal article" date="2011" name="J. Bacteriol.">
        <title>Genome sequence of Microbacterium testaceum StLB037, an N-acylhomoserine lactone-degrading bacterium isolated from potato leaves.</title>
        <authorList>
            <person name="Morohoshi T."/>
            <person name="Wang W.-Z."/>
            <person name="Someya N."/>
            <person name="Ikeda T."/>
        </authorList>
    </citation>
    <scope>NUCLEOTIDE SEQUENCE [LARGE SCALE GENOMIC DNA]</scope>
    <source>
        <strain evidence="9 10">StLB037</strain>
    </source>
</reference>
<dbReference type="InterPro" id="IPR032816">
    <property type="entry name" value="VTT_dom"/>
</dbReference>
<dbReference type="Pfam" id="PF09335">
    <property type="entry name" value="VTT_dom"/>
    <property type="match status" value="1"/>
</dbReference>
<feature type="transmembrane region" description="Helical" evidence="7">
    <location>
        <begin position="12"/>
        <end position="34"/>
    </location>
</feature>
<evidence type="ECO:0000313" key="10">
    <source>
        <dbReference type="Proteomes" id="UP000008975"/>
    </source>
</evidence>
<dbReference type="eggNOG" id="COG0586">
    <property type="taxonomic scope" value="Bacteria"/>
</dbReference>
<feature type="transmembrane region" description="Helical" evidence="7">
    <location>
        <begin position="54"/>
        <end position="77"/>
    </location>
</feature>
<name>E8NA61_MICTS</name>
<dbReference type="AlphaFoldDB" id="E8NA61"/>
<keyword evidence="6 7" id="KW-0472">Membrane</keyword>
<keyword evidence="4 7" id="KW-0812">Transmembrane</keyword>
<evidence type="ECO:0000256" key="5">
    <source>
        <dbReference type="ARBA" id="ARBA00022989"/>
    </source>
</evidence>
<dbReference type="HOGENOM" id="CLU_044208_2_2_11"/>
<feature type="transmembrane region" description="Helical" evidence="7">
    <location>
        <begin position="170"/>
        <end position="192"/>
    </location>
</feature>
<evidence type="ECO:0000256" key="2">
    <source>
        <dbReference type="ARBA" id="ARBA00010792"/>
    </source>
</evidence>
<dbReference type="PANTHER" id="PTHR30353">
    <property type="entry name" value="INNER MEMBRANE PROTEIN DEDA-RELATED"/>
    <property type="match status" value="1"/>
</dbReference>
<dbReference type="EMBL" id="AP012052">
    <property type="protein sequence ID" value="BAJ73295.1"/>
    <property type="molecule type" value="Genomic_DNA"/>
</dbReference>
<reference key="2">
    <citation type="submission" date="2011-02" db="EMBL/GenBank/DDBJ databases">
        <title>Genome sequence of Microbacterium testaceum StLB037.</title>
        <authorList>
            <person name="Morohoshi T."/>
            <person name="Wang W.Z."/>
            <person name="Someya N."/>
            <person name="Ikeda T."/>
        </authorList>
    </citation>
    <scope>NUCLEOTIDE SEQUENCE</scope>
    <source>
        <strain>StLB037</strain>
    </source>
</reference>
<dbReference type="KEGG" id="mts:MTES_0331"/>
<dbReference type="InterPro" id="IPR032818">
    <property type="entry name" value="DedA-like"/>
</dbReference>
<keyword evidence="3 7" id="KW-1003">Cell membrane</keyword>